<name>A0A9P0F160_BEMTA</name>
<dbReference type="KEGG" id="btab:109033088"/>
<reference evidence="2" key="1">
    <citation type="submission" date="2021-12" db="EMBL/GenBank/DDBJ databases">
        <authorList>
            <person name="King R."/>
        </authorList>
    </citation>
    <scope>NUCLEOTIDE SEQUENCE</scope>
</reference>
<evidence type="ECO:0000256" key="1">
    <source>
        <dbReference type="SAM" id="MobiDB-lite"/>
    </source>
</evidence>
<dbReference type="AlphaFoldDB" id="A0A9P0F160"/>
<sequence length="217" mass="24565">MSSTPVRSPGGGSSKRRESFSPIILPESPVTSMKQKGNLTGNARIIRDNCASICNLSKKWDVSNQVGADIVMKIINLKLEAQEQSTGSSEEVQYPVGLEELIIELENTCANMATIVDEMEKSKGHLLGVEKLEKFQNKGDTPIFVSWPTAKFGQFADYVASLYRKELKVKVKVKEKIAHQSTRENLMFYFSCWFYQVYIDKDIKEELYNMAMEVGFR</sequence>
<dbReference type="PANTHER" id="PTHR15827">
    <property type="entry name" value="CYCLIN-DEPENDENT KINASE 2-INTERACTING PROTEIN"/>
    <property type="match status" value="1"/>
</dbReference>
<organism evidence="2 3">
    <name type="scientific">Bemisia tabaci</name>
    <name type="common">Sweetpotato whitefly</name>
    <name type="synonym">Aleurodes tabaci</name>
    <dbReference type="NCBI Taxonomy" id="7038"/>
    <lineage>
        <taxon>Eukaryota</taxon>
        <taxon>Metazoa</taxon>
        <taxon>Ecdysozoa</taxon>
        <taxon>Arthropoda</taxon>
        <taxon>Hexapoda</taxon>
        <taxon>Insecta</taxon>
        <taxon>Pterygota</taxon>
        <taxon>Neoptera</taxon>
        <taxon>Paraneoptera</taxon>
        <taxon>Hemiptera</taxon>
        <taxon>Sternorrhyncha</taxon>
        <taxon>Aleyrodoidea</taxon>
        <taxon>Aleyrodidae</taxon>
        <taxon>Aleyrodinae</taxon>
        <taxon>Bemisia</taxon>
    </lineage>
</organism>
<feature type="region of interest" description="Disordered" evidence="1">
    <location>
        <begin position="1"/>
        <end position="36"/>
    </location>
</feature>
<evidence type="ECO:0008006" key="4">
    <source>
        <dbReference type="Google" id="ProtNLM"/>
    </source>
</evidence>
<gene>
    <name evidence="2" type="ORF">BEMITA_LOCUS6540</name>
</gene>
<dbReference type="InterPro" id="IPR023250">
    <property type="entry name" value="Cyclin-dep_Kinase_2_interact"/>
</dbReference>
<dbReference type="PRINTS" id="PR02040">
    <property type="entry name" value="CDK2IP"/>
</dbReference>
<protein>
    <recommendedName>
        <fullName evidence="4">Cyclin-dependent kinase 2-interacting protein</fullName>
    </recommendedName>
</protein>
<dbReference type="Proteomes" id="UP001152759">
    <property type="component" value="Chromosome 3"/>
</dbReference>
<accession>A0A9P0F160</accession>
<evidence type="ECO:0000313" key="2">
    <source>
        <dbReference type="EMBL" id="CAH0387537.1"/>
    </source>
</evidence>
<evidence type="ECO:0000313" key="3">
    <source>
        <dbReference type="Proteomes" id="UP001152759"/>
    </source>
</evidence>
<dbReference type="PANTHER" id="PTHR15827:SF2">
    <property type="entry name" value="CYCLIN-DEPENDENT KINASE 2-INTERACTING PROTEIN"/>
    <property type="match status" value="1"/>
</dbReference>
<proteinExistence type="predicted"/>
<dbReference type="EMBL" id="OU963864">
    <property type="protein sequence ID" value="CAH0387537.1"/>
    <property type="molecule type" value="Genomic_DNA"/>
</dbReference>
<keyword evidence="3" id="KW-1185">Reference proteome</keyword>